<dbReference type="PANTHER" id="PTHR10780:SF18">
    <property type="entry name" value="LD43650P"/>
    <property type="match status" value="1"/>
</dbReference>
<name>B4GVW1_DROPE</name>
<comment type="similarity">
    <text evidence="2 10">Belongs to the mitochondrial carrier (TC 2.A.29) family.</text>
</comment>
<dbReference type="Gene3D" id="1.50.40.10">
    <property type="entry name" value="Mitochondrial carrier domain"/>
    <property type="match status" value="1"/>
</dbReference>
<proteinExistence type="inferred from homology"/>
<dbReference type="AlphaFoldDB" id="B4GVW1"/>
<evidence type="ECO:0000313" key="11">
    <source>
        <dbReference type="EMBL" id="EDW26806.1"/>
    </source>
</evidence>
<keyword evidence="7" id="KW-0496">Mitochondrion</keyword>
<evidence type="ECO:0000256" key="2">
    <source>
        <dbReference type="ARBA" id="ARBA00006375"/>
    </source>
</evidence>
<keyword evidence="8 9" id="KW-0472">Membrane</keyword>
<dbReference type="InterPro" id="IPR018108">
    <property type="entry name" value="MCP_transmembrane"/>
</dbReference>
<dbReference type="InterPro" id="IPR023395">
    <property type="entry name" value="MCP_dom_sf"/>
</dbReference>
<dbReference type="GO" id="GO:0005741">
    <property type="term" value="C:mitochondrial outer membrane"/>
    <property type="evidence" value="ECO:0007669"/>
    <property type="project" value="UniProtKB-SubCell"/>
</dbReference>
<evidence type="ECO:0000256" key="8">
    <source>
        <dbReference type="ARBA" id="ARBA00023136"/>
    </source>
</evidence>
<dbReference type="eggNOG" id="KOG2745">
    <property type="taxonomic scope" value="Eukaryota"/>
</dbReference>
<keyword evidence="12" id="KW-1185">Reference proteome</keyword>
<keyword evidence="4" id="KW-0677">Repeat</keyword>
<dbReference type="SUPFAM" id="SSF103506">
    <property type="entry name" value="Mitochondrial carrier"/>
    <property type="match status" value="1"/>
</dbReference>
<evidence type="ECO:0000256" key="9">
    <source>
        <dbReference type="PROSITE-ProRule" id="PRU00282"/>
    </source>
</evidence>
<dbReference type="Proteomes" id="UP000008744">
    <property type="component" value="Unassembled WGS sequence"/>
</dbReference>
<dbReference type="EMBL" id="CH479193">
    <property type="protein sequence ID" value="EDW26806.1"/>
    <property type="molecule type" value="Genomic_DNA"/>
</dbReference>
<dbReference type="OrthoDB" id="10253709at2759"/>
<keyword evidence="10" id="KW-0813">Transport</keyword>
<keyword evidence="3 9" id="KW-0812">Transmembrane</keyword>
<keyword evidence="6" id="KW-1133">Transmembrane helix</keyword>
<comment type="subcellular location">
    <subcellularLocation>
        <location evidence="1">Mitochondrion outer membrane</location>
        <topology evidence="1">Multi-pass membrane protein</topology>
    </subcellularLocation>
</comment>
<gene>
    <name evidence="11" type="primary">Dper\GL14592</name>
    <name evidence="11" type="ORF">Dper_GL14592</name>
</gene>
<organism evidence="12">
    <name type="scientific">Drosophila persimilis</name>
    <name type="common">Fruit fly</name>
    <dbReference type="NCBI Taxonomy" id="7234"/>
    <lineage>
        <taxon>Eukaryota</taxon>
        <taxon>Metazoa</taxon>
        <taxon>Ecdysozoa</taxon>
        <taxon>Arthropoda</taxon>
        <taxon>Hexapoda</taxon>
        <taxon>Insecta</taxon>
        <taxon>Pterygota</taxon>
        <taxon>Neoptera</taxon>
        <taxon>Endopterygota</taxon>
        <taxon>Diptera</taxon>
        <taxon>Brachycera</taxon>
        <taxon>Muscomorpha</taxon>
        <taxon>Ephydroidea</taxon>
        <taxon>Drosophilidae</taxon>
        <taxon>Drosophila</taxon>
        <taxon>Sophophora</taxon>
    </lineage>
</organism>
<protein>
    <submittedName>
        <fullName evidence="11">GL14592</fullName>
    </submittedName>
</protein>
<evidence type="ECO:0000256" key="10">
    <source>
        <dbReference type="RuleBase" id="RU000488"/>
    </source>
</evidence>
<keyword evidence="5" id="KW-1000">Mitochondrion outer membrane</keyword>
<dbReference type="Pfam" id="PF00153">
    <property type="entry name" value="Mito_carr"/>
    <property type="match status" value="1"/>
</dbReference>
<dbReference type="HOGENOM" id="CLU_058300_0_0_1"/>
<dbReference type="OMA" id="WTTLMHP"/>
<evidence type="ECO:0000256" key="7">
    <source>
        <dbReference type="ARBA" id="ARBA00023128"/>
    </source>
</evidence>
<sequence>MSGNRPEFGIEGEDYFVLPDFEDNLVLAMIALRNNGAGDGNYVEDGLHLWDPEQGVHRLVAGRFDMVALNGPDHIEPGEGPLQNNNRNNEKDGLNDLLEFFCTGVLWTTLMHPFHHAGVLMQLGFDPFPGEHRGNVTSYLMEAALVAMGLGTRKLTHTTGTSVKDVSWNLLVRSIRLTLNLVVTQPFTVVLTRQIAQFIGCENVYKTLAQTIFKIFTEEGVAGFYAGFVPRLLRNIGVMGVTTVATALFFHYWPQHCTIQALNEIIVNVSSSYALHPLSVVGTCMDVQGSPLAAAMPSQMPHYEHWTKCFYDIYQGSGFYHRGGVLFWRTVPVKGLHDFMGRPK</sequence>
<dbReference type="PhylomeDB" id="B4GVW1"/>
<feature type="repeat" description="Solcar" evidence="9">
    <location>
        <begin position="164"/>
        <end position="252"/>
    </location>
</feature>
<evidence type="ECO:0000256" key="1">
    <source>
        <dbReference type="ARBA" id="ARBA00004374"/>
    </source>
</evidence>
<evidence type="ECO:0000256" key="4">
    <source>
        <dbReference type="ARBA" id="ARBA00022737"/>
    </source>
</evidence>
<dbReference type="PANTHER" id="PTHR10780">
    <property type="entry name" value="MITOCHONDRIAL CARRIER HOMOLOG"/>
    <property type="match status" value="1"/>
</dbReference>
<reference evidence="11 12" key="1">
    <citation type="journal article" date="2007" name="Nature">
        <title>Evolution of genes and genomes on the Drosophila phylogeny.</title>
        <authorList>
            <consortium name="Drosophila 12 Genomes Consortium"/>
            <person name="Clark A.G."/>
            <person name="Eisen M.B."/>
            <person name="Smith D.R."/>
            <person name="Bergman C.M."/>
            <person name="Oliver B."/>
            <person name="Markow T.A."/>
            <person name="Kaufman T.C."/>
            <person name="Kellis M."/>
            <person name="Gelbart W."/>
            <person name="Iyer V.N."/>
            <person name="Pollard D.A."/>
            <person name="Sackton T.B."/>
            <person name="Larracuente A.M."/>
            <person name="Singh N.D."/>
            <person name="Abad J.P."/>
            <person name="Abt D.N."/>
            <person name="Adryan B."/>
            <person name="Aguade M."/>
            <person name="Akashi H."/>
            <person name="Anderson W.W."/>
            <person name="Aquadro C.F."/>
            <person name="Ardell D.H."/>
            <person name="Arguello R."/>
            <person name="Artieri C.G."/>
            <person name="Barbash D.A."/>
            <person name="Barker D."/>
            <person name="Barsanti P."/>
            <person name="Batterham P."/>
            <person name="Batzoglou S."/>
            <person name="Begun D."/>
            <person name="Bhutkar A."/>
            <person name="Blanco E."/>
            <person name="Bosak S.A."/>
            <person name="Bradley R.K."/>
            <person name="Brand A.D."/>
            <person name="Brent M.R."/>
            <person name="Brooks A.N."/>
            <person name="Brown R.H."/>
            <person name="Butlin R.K."/>
            <person name="Caggese C."/>
            <person name="Calvi B.R."/>
            <person name="Bernardo de Carvalho A."/>
            <person name="Caspi A."/>
            <person name="Castrezana S."/>
            <person name="Celniker S.E."/>
            <person name="Chang J.L."/>
            <person name="Chapple C."/>
            <person name="Chatterji S."/>
            <person name="Chinwalla A."/>
            <person name="Civetta A."/>
            <person name="Clifton S.W."/>
            <person name="Comeron J.M."/>
            <person name="Costello J.C."/>
            <person name="Coyne J.A."/>
            <person name="Daub J."/>
            <person name="David R.G."/>
            <person name="Delcher A.L."/>
            <person name="Delehaunty K."/>
            <person name="Do C.B."/>
            <person name="Ebling H."/>
            <person name="Edwards K."/>
            <person name="Eickbush T."/>
            <person name="Evans J.D."/>
            <person name="Filipski A."/>
            <person name="Findeiss S."/>
            <person name="Freyhult E."/>
            <person name="Fulton L."/>
            <person name="Fulton R."/>
            <person name="Garcia A.C."/>
            <person name="Gardiner A."/>
            <person name="Garfield D.A."/>
            <person name="Garvin B.E."/>
            <person name="Gibson G."/>
            <person name="Gilbert D."/>
            <person name="Gnerre S."/>
            <person name="Godfrey J."/>
            <person name="Good R."/>
            <person name="Gotea V."/>
            <person name="Gravely B."/>
            <person name="Greenberg A.J."/>
            <person name="Griffiths-Jones S."/>
            <person name="Gross S."/>
            <person name="Guigo R."/>
            <person name="Gustafson E.A."/>
            <person name="Haerty W."/>
            <person name="Hahn M.W."/>
            <person name="Halligan D.L."/>
            <person name="Halpern A.L."/>
            <person name="Halter G.M."/>
            <person name="Han M.V."/>
            <person name="Heger A."/>
            <person name="Hillier L."/>
            <person name="Hinrichs A.S."/>
            <person name="Holmes I."/>
            <person name="Hoskins R.A."/>
            <person name="Hubisz M.J."/>
            <person name="Hultmark D."/>
            <person name="Huntley M.A."/>
            <person name="Jaffe D.B."/>
            <person name="Jagadeeshan S."/>
            <person name="Jeck W.R."/>
            <person name="Johnson J."/>
            <person name="Jones C.D."/>
            <person name="Jordan W.C."/>
            <person name="Karpen G.H."/>
            <person name="Kataoka E."/>
            <person name="Keightley P.D."/>
            <person name="Kheradpour P."/>
            <person name="Kirkness E.F."/>
            <person name="Koerich L.B."/>
            <person name="Kristiansen K."/>
            <person name="Kudrna D."/>
            <person name="Kulathinal R.J."/>
            <person name="Kumar S."/>
            <person name="Kwok R."/>
            <person name="Lander E."/>
            <person name="Langley C.H."/>
            <person name="Lapoint R."/>
            <person name="Lazzaro B.P."/>
            <person name="Lee S.J."/>
            <person name="Levesque L."/>
            <person name="Li R."/>
            <person name="Lin C.F."/>
            <person name="Lin M.F."/>
            <person name="Lindblad-Toh K."/>
            <person name="Llopart A."/>
            <person name="Long M."/>
            <person name="Low L."/>
            <person name="Lozovsky E."/>
            <person name="Lu J."/>
            <person name="Luo M."/>
            <person name="Machado C.A."/>
            <person name="Makalowski W."/>
            <person name="Marzo M."/>
            <person name="Matsuda M."/>
            <person name="Matzkin L."/>
            <person name="McAllister B."/>
            <person name="McBride C.S."/>
            <person name="McKernan B."/>
            <person name="McKernan K."/>
            <person name="Mendez-Lago M."/>
            <person name="Minx P."/>
            <person name="Mollenhauer M.U."/>
            <person name="Montooth K."/>
            <person name="Mount S.M."/>
            <person name="Mu X."/>
            <person name="Myers E."/>
            <person name="Negre B."/>
            <person name="Newfeld S."/>
            <person name="Nielsen R."/>
            <person name="Noor M.A."/>
            <person name="O'Grady P."/>
            <person name="Pachter L."/>
            <person name="Papaceit M."/>
            <person name="Parisi M.J."/>
            <person name="Parisi M."/>
            <person name="Parts L."/>
            <person name="Pedersen J.S."/>
            <person name="Pesole G."/>
            <person name="Phillippy A.M."/>
            <person name="Ponting C.P."/>
            <person name="Pop M."/>
            <person name="Porcelli D."/>
            <person name="Powell J.R."/>
            <person name="Prohaska S."/>
            <person name="Pruitt K."/>
            <person name="Puig M."/>
            <person name="Quesneville H."/>
            <person name="Ram K.R."/>
            <person name="Rand D."/>
            <person name="Rasmussen M.D."/>
            <person name="Reed L.K."/>
            <person name="Reenan R."/>
            <person name="Reily A."/>
            <person name="Remington K.A."/>
            <person name="Rieger T.T."/>
            <person name="Ritchie M.G."/>
            <person name="Robin C."/>
            <person name="Rogers Y.H."/>
            <person name="Rohde C."/>
            <person name="Rozas J."/>
            <person name="Rubenfield M.J."/>
            <person name="Ruiz A."/>
            <person name="Russo S."/>
            <person name="Salzberg S.L."/>
            <person name="Sanchez-Gracia A."/>
            <person name="Saranga D.J."/>
            <person name="Sato H."/>
            <person name="Schaeffer S.W."/>
            <person name="Schatz M.C."/>
            <person name="Schlenke T."/>
            <person name="Schwartz R."/>
            <person name="Segarra C."/>
            <person name="Singh R.S."/>
            <person name="Sirot L."/>
            <person name="Sirota M."/>
            <person name="Sisneros N.B."/>
            <person name="Smith C.D."/>
            <person name="Smith T.F."/>
            <person name="Spieth J."/>
            <person name="Stage D.E."/>
            <person name="Stark A."/>
            <person name="Stephan W."/>
            <person name="Strausberg R.L."/>
            <person name="Strempel S."/>
            <person name="Sturgill D."/>
            <person name="Sutton G."/>
            <person name="Sutton G.G."/>
            <person name="Tao W."/>
            <person name="Teichmann S."/>
            <person name="Tobari Y.N."/>
            <person name="Tomimura Y."/>
            <person name="Tsolas J.M."/>
            <person name="Valente V.L."/>
            <person name="Venter E."/>
            <person name="Venter J.C."/>
            <person name="Vicario S."/>
            <person name="Vieira F.G."/>
            <person name="Vilella A.J."/>
            <person name="Villasante A."/>
            <person name="Walenz B."/>
            <person name="Wang J."/>
            <person name="Wasserman M."/>
            <person name="Watts T."/>
            <person name="Wilson D."/>
            <person name="Wilson R.K."/>
            <person name="Wing R.A."/>
            <person name="Wolfner M.F."/>
            <person name="Wong A."/>
            <person name="Wong G.K."/>
            <person name="Wu C.I."/>
            <person name="Wu G."/>
            <person name="Yamamoto D."/>
            <person name="Yang H.P."/>
            <person name="Yang S.P."/>
            <person name="Yorke J.A."/>
            <person name="Yoshida K."/>
            <person name="Zdobnov E."/>
            <person name="Zhang P."/>
            <person name="Zhang Y."/>
            <person name="Zimin A.V."/>
            <person name="Baldwin J."/>
            <person name="Abdouelleil A."/>
            <person name="Abdulkadir J."/>
            <person name="Abebe A."/>
            <person name="Abera B."/>
            <person name="Abreu J."/>
            <person name="Acer S.C."/>
            <person name="Aftuck L."/>
            <person name="Alexander A."/>
            <person name="An P."/>
            <person name="Anderson E."/>
            <person name="Anderson S."/>
            <person name="Arachi H."/>
            <person name="Azer M."/>
            <person name="Bachantsang P."/>
            <person name="Barry A."/>
            <person name="Bayul T."/>
            <person name="Berlin A."/>
            <person name="Bessette D."/>
            <person name="Bloom T."/>
            <person name="Blye J."/>
            <person name="Boguslavskiy L."/>
            <person name="Bonnet C."/>
            <person name="Boukhgalter B."/>
            <person name="Bourzgui I."/>
            <person name="Brown A."/>
            <person name="Cahill P."/>
            <person name="Channer S."/>
            <person name="Cheshatsang Y."/>
            <person name="Chuda L."/>
            <person name="Citroen M."/>
            <person name="Collymore A."/>
            <person name="Cooke P."/>
            <person name="Costello M."/>
            <person name="D'Aco K."/>
            <person name="Daza R."/>
            <person name="De Haan G."/>
            <person name="DeGray S."/>
            <person name="DeMaso C."/>
            <person name="Dhargay N."/>
            <person name="Dooley K."/>
            <person name="Dooley E."/>
            <person name="Doricent M."/>
            <person name="Dorje P."/>
            <person name="Dorjee K."/>
            <person name="Dupes A."/>
            <person name="Elong R."/>
            <person name="Falk J."/>
            <person name="Farina A."/>
            <person name="Faro S."/>
            <person name="Ferguson D."/>
            <person name="Fisher S."/>
            <person name="Foley C.D."/>
            <person name="Franke A."/>
            <person name="Friedrich D."/>
            <person name="Gadbois L."/>
            <person name="Gearin G."/>
            <person name="Gearin C.R."/>
            <person name="Giannoukos G."/>
            <person name="Goode T."/>
            <person name="Graham J."/>
            <person name="Grandbois E."/>
            <person name="Grewal S."/>
            <person name="Gyaltsen K."/>
            <person name="Hafez N."/>
            <person name="Hagos B."/>
            <person name="Hall J."/>
            <person name="Henson C."/>
            <person name="Hollinger A."/>
            <person name="Honan T."/>
            <person name="Huard M.D."/>
            <person name="Hughes L."/>
            <person name="Hurhula B."/>
            <person name="Husby M.E."/>
            <person name="Kamat A."/>
            <person name="Kanga B."/>
            <person name="Kashin S."/>
            <person name="Khazanovich D."/>
            <person name="Kisner P."/>
            <person name="Lance K."/>
            <person name="Lara M."/>
            <person name="Lee W."/>
            <person name="Lennon N."/>
            <person name="Letendre F."/>
            <person name="LeVine R."/>
            <person name="Lipovsky A."/>
            <person name="Liu X."/>
            <person name="Liu J."/>
            <person name="Liu S."/>
            <person name="Lokyitsang T."/>
            <person name="Lokyitsang Y."/>
            <person name="Lubonja R."/>
            <person name="Lui A."/>
            <person name="MacDonald P."/>
            <person name="Magnisalis V."/>
            <person name="Maru K."/>
            <person name="Matthews C."/>
            <person name="McCusker W."/>
            <person name="McDonough S."/>
            <person name="Mehta T."/>
            <person name="Meldrim J."/>
            <person name="Meneus L."/>
            <person name="Mihai O."/>
            <person name="Mihalev A."/>
            <person name="Mihova T."/>
            <person name="Mittelman R."/>
            <person name="Mlenga V."/>
            <person name="Montmayeur A."/>
            <person name="Mulrain L."/>
            <person name="Navidi A."/>
            <person name="Naylor J."/>
            <person name="Negash T."/>
            <person name="Nguyen T."/>
            <person name="Nguyen N."/>
            <person name="Nicol R."/>
            <person name="Norbu C."/>
            <person name="Norbu N."/>
            <person name="Novod N."/>
            <person name="O'Neill B."/>
            <person name="Osman S."/>
            <person name="Markiewicz E."/>
            <person name="Oyono O.L."/>
            <person name="Patti C."/>
            <person name="Phunkhang P."/>
            <person name="Pierre F."/>
            <person name="Priest M."/>
            <person name="Raghuraman S."/>
            <person name="Rege F."/>
            <person name="Reyes R."/>
            <person name="Rise C."/>
            <person name="Rogov P."/>
            <person name="Ross K."/>
            <person name="Ryan E."/>
            <person name="Settipalli S."/>
            <person name="Shea T."/>
            <person name="Sherpa N."/>
            <person name="Shi L."/>
            <person name="Shih D."/>
            <person name="Sparrow T."/>
            <person name="Spaulding J."/>
            <person name="Stalker J."/>
            <person name="Stange-Thomann N."/>
            <person name="Stavropoulos S."/>
            <person name="Stone C."/>
            <person name="Strader C."/>
            <person name="Tesfaye S."/>
            <person name="Thomson T."/>
            <person name="Thoulutsang Y."/>
            <person name="Thoulutsang D."/>
            <person name="Topham K."/>
            <person name="Topping I."/>
            <person name="Tsamla T."/>
            <person name="Vassiliev H."/>
            <person name="Vo A."/>
            <person name="Wangchuk T."/>
            <person name="Wangdi T."/>
            <person name="Weiand M."/>
            <person name="Wilkinson J."/>
            <person name="Wilson A."/>
            <person name="Yadav S."/>
            <person name="Young G."/>
            <person name="Yu Q."/>
            <person name="Zembek L."/>
            <person name="Zhong D."/>
            <person name="Zimmer A."/>
            <person name="Zwirko Z."/>
            <person name="Jaffe D.B."/>
            <person name="Alvarez P."/>
            <person name="Brockman W."/>
            <person name="Butler J."/>
            <person name="Chin C."/>
            <person name="Gnerre S."/>
            <person name="Grabherr M."/>
            <person name="Kleber M."/>
            <person name="Mauceli E."/>
            <person name="MacCallum I."/>
        </authorList>
    </citation>
    <scope>NUCLEOTIDE SEQUENCE [LARGE SCALE GENOMIC DNA]</scope>
    <source>
        <strain evidence="12">MSH-3 / Tucson 14011-0111.49</strain>
    </source>
</reference>
<evidence type="ECO:0000256" key="3">
    <source>
        <dbReference type="ARBA" id="ARBA00022692"/>
    </source>
</evidence>
<accession>B4GVW1</accession>
<evidence type="ECO:0000256" key="6">
    <source>
        <dbReference type="ARBA" id="ARBA00022989"/>
    </source>
</evidence>
<evidence type="ECO:0000256" key="5">
    <source>
        <dbReference type="ARBA" id="ARBA00022787"/>
    </source>
</evidence>
<evidence type="ECO:0000313" key="12">
    <source>
        <dbReference type="Proteomes" id="UP000008744"/>
    </source>
</evidence>
<dbReference type="PROSITE" id="PS50920">
    <property type="entry name" value="SOLCAR"/>
    <property type="match status" value="1"/>
</dbReference>